<dbReference type="InterPro" id="IPR017441">
    <property type="entry name" value="Protein_kinase_ATP_BS"/>
</dbReference>
<dbReference type="InterPro" id="IPR000719">
    <property type="entry name" value="Prot_kinase_dom"/>
</dbReference>
<name>A0AAN7G793_QUERU</name>
<dbReference type="PANTHER" id="PTHR47989:SF71">
    <property type="entry name" value="PROTEIN KINASE DOMAIN-CONTAINING PROTEIN"/>
    <property type="match status" value="1"/>
</dbReference>
<evidence type="ECO:0000256" key="9">
    <source>
        <dbReference type="PROSITE-ProRule" id="PRU10141"/>
    </source>
</evidence>
<feature type="domain" description="Protein kinase" evidence="12">
    <location>
        <begin position="128"/>
        <end position="404"/>
    </location>
</feature>
<evidence type="ECO:0000259" key="12">
    <source>
        <dbReference type="PROSITE" id="PS50011"/>
    </source>
</evidence>
<dbReference type="Gene3D" id="3.30.200.20">
    <property type="entry name" value="Phosphorylase Kinase, domain 1"/>
    <property type="match status" value="1"/>
</dbReference>
<keyword evidence="14" id="KW-1185">Reference proteome</keyword>
<dbReference type="EMBL" id="JAXUIC010000001">
    <property type="protein sequence ID" value="KAK4606723.1"/>
    <property type="molecule type" value="Genomic_DNA"/>
</dbReference>
<dbReference type="InterPro" id="IPR008271">
    <property type="entry name" value="Ser/Thr_kinase_AS"/>
</dbReference>
<comment type="catalytic activity">
    <reaction evidence="7">
        <text>L-threonyl-[protein] + ATP = O-phospho-L-threonyl-[protein] + ADP + H(+)</text>
        <dbReference type="Rhea" id="RHEA:46608"/>
        <dbReference type="Rhea" id="RHEA-COMP:11060"/>
        <dbReference type="Rhea" id="RHEA-COMP:11605"/>
        <dbReference type="ChEBI" id="CHEBI:15378"/>
        <dbReference type="ChEBI" id="CHEBI:30013"/>
        <dbReference type="ChEBI" id="CHEBI:30616"/>
        <dbReference type="ChEBI" id="CHEBI:61977"/>
        <dbReference type="ChEBI" id="CHEBI:456216"/>
        <dbReference type="EC" id="2.7.11.1"/>
    </reaction>
</comment>
<dbReference type="FunFam" id="1.10.510.10:FF:000300">
    <property type="entry name" value="Calmodulin-binding receptor-like cytoplasmic kinase 3"/>
    <property type="match status" value="1"/>
</dbReference>
<gene>
    <name evidence="13" type="ORF">RGQ29_000811</name>
</gene>
<sequence length="451" mass="51155">MKKTPSHLNFPSPSNQRRQNLNLQHGYTNKHNRTTHKPVMDYVKGAAKRVAGVFTKLFFRRRKQNHPEETLMPDSSRNTAPVRGNSYFSSESSLTSSSTYASSTSSVVSNGQVGNFSLEEIFKATENFSPANKIGEGAFGTVFKGRLKDGRLVAIKRMKQNKYDKRLSLEFKNEILTLSMIEHLNLVRLYGYLEHGDEQMILVEYISNGTLREHLDVKLGNGLEMAERLEIAIDIAHAITYLHMYTDHPIIHRDIKASNILITEKMRAKVADFGFARLAASDPDTSHVSTQIKGTVGYLDPDYLRTNQLTDKSDVYSFGVLLVEMMTGRQPIESKRPTLERVTIRWAIQKLKDGEVVLAMDPRLNRCPASNMAVEKVLKLAQTCLEPLRKSRPSMKKCAEELWEIRKDFKERFVPPSLPPLISRRSANFPERDAQGSFSIEDGENIKFDSA</sequence>
<dbReference type="AlphaFoldDB" id="A0AAN7G793"/>
<comment type="caution">
    <text evidence="13">The sequence shown here is derived from an EMBL/GenBank/DDBJ whole genome shotgun (WGS) entry which is preliminary data.</text>
</comment>
<dbReference type="Proteomes" id="UP001324115">
    <property type="component" value="Unassembled WGS sequence"/>
</dbReference>
<dbReference type="PROSITE" id="PS50011">
    <property type="entry name" value="PROTEIN_KINASE_DOM"/>
    <property type="match status" value="1"/>
</dbReference>
<evidence type="ECO:0000256" key="6">
    <source>
        <dbReference type="ARBA" id="ARBA00022840"/>
    </source>
</evidence>
<keyword evidence="2 10" id="KW-0723">Serine/threonine-protein kinase</keyword>
<evidence type="ECO:0000256" key="4">
    <source>
        <dbReference type="ARBA" id="ARBA00022741"/>
    </source>
</evidence>
<dbReference type="SMART" id="SM00220">
    <property type="entry name" value="S_TKc"/>
    <property type="match status" value="1"/>
</dbReference>
<keyword evidence="6 9" id="KW-0067">ATP-binding</keyword>
<proteinExistence type="inferred from homology"/>
<evidence type="ECO:0000256" key="2">
    <source>
        <dbReference type="ARBA" id="ARBA00022527"/>
    </source>
</evidence>
<keyword evidence="4 9" id="KW-0547">Nucleotide-binding</keyword>
<evidence type="ECO:0000256" key="5">
    <source>
        <dbReference type="ARBA" id="ARBA00022777"/>
    </source>
</evidence>
<dbReference type="GO" id="GO:0005524">
    <property type="term" value="F:ATP binding"/>
    <property type="evidence" value="ECO:0007669"/>
    <property type="project" value="UniProtKB-UniRule"/>
</dbReference>
<dbReference type="InterPro" id="IPR011009">
    <property type="entry name" value="Kinase-like_dom_sf"/>
</dbReference>
<dbReference type="EC" id="2.7.11.1" evidence="1"/>
<evidence type="ECO:0000256" key="8">
    <source>
        <dbReference type="ARBA" id="ARBA00048679"/>
    </source>
</evidence>
<evidence type="ECO:0000256" key="10">
    <source>
        <dbReference type="RuleBase" id="RU000304"/>
    </source>
</evidence>
<keyword evidence="5" id="KW-0418">Kinase</keyword>
<feature type="binding site" evidence="9">
    <location>
        <position position="156"/>
    </location>
    <ligand>
        <name>ATP</name>
        <dbReference type="ChEBI" id="CHEBI:30616"/>
    </ligand>
</feature>
<comment type="similarity">
    <text evidence="10">Belongs to the protein kinase superfamily.</text>
</comment>
<organism evidence="13 14">
    <name type="scientific">Quercus rubra</name>
    <name type="common">Northern red oak</name>
    <name type="synonym">Quercus borealis</name>
    <dbReference type="NCBI Taxonomy" id="3512"/>
    <lineage>
        <taxon>Eukaryota</taxon>
        <taxon>Viridiplantae</taxon>
        <taxon>Streptophyta</taxon>
        <taxon>Embryophyta</taxon>
        <taxon>Tracheophyta</taxon>
        <taxon>Spermatophyta</taxon>
        <taxon>Magnoliopsida</taxon>
        <taxon>eudicotyledons</taxon>
        <taxon>Gunneridae</taxon>
        <taxon>Pentapetalae</taxon>
        <taxon>rosids</taxon>
        <taxon>fabids</taxon>
        <taxon>Fagales</taxon>
        <taxon>Fagaceae</taxon>
        <taxon>Quercus</taxon>
    </lineage>
</organism>
<dbReference type="Pfam" id="PF07714">
    <property type="entry name" value="PK_Tyr_Ser-Thr"/>
    <property type="match status" value="1"/>
</dbReference>
<evidence type="ECO:0000256" key="7">
    <source>
        <dbReference type="ARBA" id="ARBA00047899"/>
    </source>
</evidence>
<evidence type="ECO:0000256" key="3">
    <source>
        <dbReference type="ARBA" id="ARBA00022679"/>
    </source>
</evidence>
<evidence type="ECO:0000313" key="13">
    <source>
        <dbReference type="EMBL" id="KAK4606723.1"/>
    </source>
</evidence>
<evidence type="ECO:0000313" key="14">
    <source>
        <dbReference type="Proteomes" id="UP001324115"/>
    </source>
</evidence>
<feature type="region of interest" description="Disordered" evidence="11">
    <location>
        <begin position="424"/>
        <end position="451"/>
    </location>
</feature>
<dbReference type="PANTHER" id="PTHR47989">
    <property type="entry name" value="OS01G0750732 PROTEIN"/>
    <property type="match status" value="1"/>
</dbReference>
<dbReference type="SUPFAM" id="SSF56112">
    <property type="entry name" value="Protein kinase-like (PK-like)"/>
    <property type="match status" value="1"/>
</dbReference>
<dbReference type="PROSITE" id="PS00108">
    <property type="entry name" value="PROTEIN_KINASE_ST"/>
    <property type="match status" value="1"/>
</dbReference>
<reference evidence="13 14" key="1">
    <citation type="journal article" date="2023" name="G3 (Bethesda)">
        <title>A haplotype-resolved chromosome-scale genome for Quercus rubra L. provides insights into the genetics of adaptive traits for red oak species.</title>
        <authorList>
            <person name="Kapoor B."/>
            <person name="Jenkins J."/>
            <person name="Schmutz J."/>
            <person name="Zhebentyayeva T."/>
            <person name="Kuelheim C."/>
            <person name="Coggeshall M."/>
            <person name="Heim C."/>
            <person name="Lasky J.R."/>
            <person name="Leites L."/>
            <person name="Islam-Faridi N."/>
            <person name="Romero-Severson J."/>
            <person name="DeLeo V.L."/>
            <person name="Lucas S.M."/>
            <person name="Lazic D."/>
            <person name="Gailing O."/>
            <person name="Carlson J."/>
            <person name="Staton M."/>
        </authorList>
    </citation>
    <scope>NUCLEOTIDE SEQUENCE [LARGE SCALE GENOMIC DNA]</scope>
    <source>
        <strain evidence="13">Pseudo-F2</strain>
    </source>
</reference>
<dbReference type="Gene3D" id="1.10.510.10">
    <property type="entry name" value="Transferase(Phosphotransferase) domain 1"/>
    <property type="match status" value="1"/>
</dbReference>
<evidence type="ECO:0000256" key="11">
    <source>
        <dbReference type="SAM" id="MobiDB-lite"/>
    </source>
</evidence>
<comment type="catalytic activity">
    <reaction evidence="8">
        <text>L-seryl-[protein] + ATP = O-phospho-L-seryl-[protein] + ADP + H(+)</text>
        <dbReference type="Rhea" id="RHEA:17989"/>
        <dbReference type="Rhea" id="RHEA-COMP:9863"/>
        <dbReference type="Rhea" id="RHEA-COMP:11604"/>
        <dbReference type="ChEBI" id="CHEBI:15378"/>
        <dbReference type="ChEBI" id="CHEBI:29999"/>
        <dbReference type="ChEBI" id="CHEBI:30616"/>
        <dbReference type="ChEBI" id="CHEBI:83421"/>
        <dbReference type="ChEBI" id="CHEBI:456216"/>
        <dbReference type="EC" id="2.7.11.1"/>
    </reaction>
</comment>
<dbReference type="InterPro" id="IPR001245">
    <property type="entry name" value="Ser-Thr/Tyr_kinase_cat_dom"/>
</dbReference>
<dbReference type="GO" id="GO:0004674">
    <property type="term" value="F:protein serine/threonine kinase activity"/>
    <property type="evidence" value="ECO:0007669"/>
    <property type="project" value="UniProtKB-KW"/>
</dbReference>
<protein>
    <recommendedName>
        <fullName evidence="1">non-specific serine/threonine protein kinase</fullName>
        <ecNumber evidence="1">2.7.11.1</ecNumber>
    </recommendedName>
</protein>
<feature type="compositionally biased region" description="Low complexity" evidence="11">
    <location>
        <begin position="86"/>
        <end position="101"/>
    </location>
</feature>
<feature type="region of interest" description="Disordered" evidence="11">
    <location>
        <begin position="65"/>
        <end position="101"/>
    </location>
</feature>
<keyword evidence="3" id="KW-0808">Transferase</keyword>
<evidence type="ECO:0000256" key="1">
    <source>
        <dbReference type="ARBA" id="ARBA00012513"/>
    </source>
</evidence>
<accession>A0AAN7G793</accession>
<dbReference type="PROSITE" id="PS00107">
    <property type="entry name" value="PROTEIN_KINASE_ATP"/>
    <property type="match status" value="1"/>
</dbReference>